<reference evidence="3 4" key="1">
    <citation type="journal article" date="2016" name="Mol. Biol. Evol.">
        <title>Comparative Genomics of Early-Diverging Mushroom-Forming Fungi Provides Insights into the Origins of Lignocellulose Decay Capabilities.</title>
        <authorList>
            <person name="Nagy L.G."/>
            <person name="Riley R."/>
            <person name="Tritt A."/>
            <person name="Adam C."/>
            <person name="Daum C."/>
            <person name="Floudas D."/>
            <person name="Sun H."/>
            <person name="Yadav J.S."/>
            <person name="Pangilinan J."/>
            <person name="Larsson K.H."/>
            <person name="Matsuura K."/>
            <person name="Barry K."/>
            <person name="Labutti K."/>
            <person name="Kuo R."/>
            <person name="Ohm R.A."/>
            <person name="Bhattacharya S.S."/>
            <person name="Shirouzu T."/>
            <person name="Yoshinaga Y."/>
            <person name="Martin F.M."/>
            <person name="Grigoriev I.V."/>
            <person name="Hibbett D.S."/>
        </authorList>
    </citation>
    <scope>NUCLEOTIDE SEQUENCE [LARGE SCALE GENOMIC DNA]</scope>
    <source>
        <strain evidence="3 4">CBS 109695</strain>
    </source>
</reference>
<gene>
    <name evidence="3" type="ORF">FIBSPDRAFT_947349</name>
</gene>
<dbReference type="Pfam" id="PF00035">
    <property type="entry name" value="dsrm"/>
    <property type="match status" value="1"/>
</dbReference>
<keyword evidence="1" id="KW-0694">RNA-binding</keyword>
<dbReference type="EMBL" id="KV417501">
    <property type="protein sequence ID" value="KZP28953.1"/>
    <property type="molecule type" value="Genomic_DNA"/>
</dbReference>
<proteinExistence type="predicted"/>
<evidence type="ECO:0000313" key="3">
    <source>
        <dbReference type="EMBL" id="KZP28953.1"/>
    </source>
</evidence>
<feature type="domain" description="DRBM" evidence="2">
    <location>
        <begin position="4"/>
        <end position="73"/>
    </location>
</feature>
<dbReference type="AlphaFoldDB" id="A0A166S2S7"/>
<protein>
    <recommendedName>
        <fullName evidence="2">DRBM domain-containing protein</fullName>
    </recommendedName>
</protein>
<dbReference type="SUPFAM" id="SSF54768">
    <property type="entry name" value="dsRNA-binding domain-like"/>
    <property type="match status" value="1"/>
</dbReference>
<sequence length="76" mass="8254">MATEYVKQLNNSLQSSHQDHLLSWSETPLGTAQNRQWMVACKVDGQVKGSATAPRKNTAKELAAKAALEAMGVNLE</sequence>
<evidence type="ECO:0000256" key="1">
    <source>
        <dbReference type="PROSITE-ProRule" id="PRU00266"/>
    </source>
</evidence>
<dbReference type="PROSITE" id="PS50137">
    <property type="entry name" value="DS_RBD"/>
    <property type="match status" value="1"/>
</dbReference>
<organism evidence="3 4">
    <name type="scientific">Athelia psychrophila</name>
    <dbReference type="NCBI Taxonomy" id="1759441"/>
    <lineage>
        <taxon>Eukaryota</taxon>
        <taxon>Fungi</taxon>
        <taxon>Dikarya</taxon>
        <taxon>Basidiomycota</taxon>
        <taxon>Agaricomycotina</taxon>
        <taxon>Agaricomycetes</taxon>
        <taxon>Agaricomycetidae</taxon>
        <taxon>Atheliales</taxon>
        <taxon>Atheliaceae</taxon>
        <taxon>Athelia</taxon>
    </lineage>
</organism>
<evidence type="ECO:0000313" key="4">
    <source>
        <dbReference type="Proteomes" id="UP000076532"/>
    </source>
</evidence>
<dbReference type="GO" id="GO:0003723">
    <property type="term" value="F:RNA binding"/>
    <property type="evidence" value="ECO:0007669"/>
    <property type="project" value="UniProtKB-UniRule"/>
</dbReference>
<evidence type="ECO:0000259" key="2">
    <source>
        <dbReference type="PROSITE" id="PS50137"/>
    </source>
</evidence>
<accession>A0A166S2S7</accession>
<dbReference type="InterPro" id="IPR014720">
    <property type="entry name" value="dsRBD_dom"/>
</dbReference>
<name>A0A166S2S7_9AGAM</name>
<keyword evidence="4" id="KW-1185">Reference proteome</keyword>
<dbReference type="Gene3D" id="3.30.160.20">
    <property type="match status" value="1"/>
</dbReference>
<dbReference type="Proteomes" id="UP000076532">
    <property type="component" value="Unassembled WGS sequence"/>
</dbReference>